<dbReference type="PANTHER" id="PTHR48049">
    <property type="entry name" value="GLYCOSYLTRANSFERASE"/>
    <property type="match status" value="1"/>
</dbReference>
<keyword evidence="4" id="KW-0808">Transferase</keyword>
<dbReference type="AlphaFoldDB" id="A0A803LUD4"/>
<organism evidence="5 6">
    <name type="scientific">Chenopodium quinoa</name>
    <name type="common">Quinoa</name>
    <dbReference type="NCBI Taxonomy" id="63459"/>
    <lineage>
        <taxon>Eukaryota</taxon>
        <taxon>Viridiplantae</taxon>
        <taxon>Streptophyta</taxon>
        <taxon>Embryophyta</taxon>
        <taxon>Tracheophyta</taxon>
        <taxon>Spermatophyta</taxon>
        <taxon>Magnoliopsida</taxon>
        <taxon>eudicotyledons</taxon>
        <taxon>Gunneridae</taxon>
        <taxon>Pentapetalae</taxon>
        <taxon>Caryophyllales</taxon>
        <taxon>Chenopodiaceae</taxon>
        <taxon>Chenopodioideae</taxon>
        <taxon>Atripliceae</taxon>
        <taxon>Chenopodium</taxon>
    </lineage>
</organism>
<dbReference type="SMR" id="A0A803LUD4"/>
<dbReference type="PANTHER" id="PTHR48049:SF57">
    <property type="entry name" value="UDP-GLYCOSYLTRANSFERASE 91C1-LIKE"/>
    <property type="match status" value="1"/>
</dbReference>
<keyword evidence="6" id="KW-1185">Reference proteome</keyword>
<gene>
    <name evidence="5" type="primary">LOC110732833</name>
</gene>
<dbReference type="Gene3D" id="3.40.50.2000">
    <property type="entry name" value="Glycogen Phosphorylase B"/>
    <property type="match status" value="2"/>
</dbReference>
<dbReference type="InterPro" id="IPR002213">
    <property type="entry name" value="UDP_glucos_trans"/>
</dbReference>
<dbReference type="Pfam" id="PF00201">
    <property type="entry name" value="UDPGT"/>
    <property type="match status" value="1"/>
</dbReference>
<evidence type="ECO:0000256" key="4">
    <source>
        <dbReference type="ARBA" id="ARBA00022679"/>
    </source>
</evidence>
<dbReference type="Gramene" id="AUR62018828-RA">
    <property type="protein sequence ID" value="AUR62018828-RA:cds"/>
    <property type="gene ID" value="AUR62018828"/>
</dbReference>
<name>A0A803LUD4_CHEQI</name>
<dbReference type="Proteomes" id="UP000596660">
    <property type="component" value="Unplaced"/>
</dbReference>
<dbReference type="SUPFAM" id="SSF53756">
    <property type="entry name" value="UDP-Glycosyltransferase/glycogen phosphorylase"/>
    <property type="match status" value="1"/>
</dbReference>
<dbReference type="CDD" id="cd03784">
    <property type="entry name" value="GT1_Gtf-like"/>
    <property type="match status" value="1"/>
</dbReference>
<dbReference type="GO" id="GO:0035251">
    <property type="term" value="F:UDP-glucosyltransferase activity"/>
    <property type="evidence" value="ECO:0007669"/>
    <property type="project" value="InterPro"/>
</dbReference>
<evidence type="ECO:0000313" key="6">
    <source>
        <dbReference type="Proteomes" id="UP000596660"/>
    </source>
</evidence>
<comment type="similarity">
    <text evidence="2">Belongs to the UDP-glycosyltransferase family.</text>
</comment>
<dbReference type="OMA" id="TLQFGHS"/>
<keyword evidence="3" id="KW-0328">Glycosyltransferase</keyword>
<dbReference type="FunFam" id="3.40.50.2000:FF:000088">
    <property type="entry name" value="Glycosyltransferase"/>
    <property type="match status" value="1"/>
</dbReference>
<sequence length="472" mass="52488">MMTDSSDLHVVMLPWSAFGHMIPFYQLAVALANKGVRVSYISTPRNIERLPSIPSKLSSLIEYVSIPLPTVSDSVLLEGAEATVDIQFDEIPYLKVAYDLLYEPVKKFVSSNSPNWLISDIIGYRMSEVAQECHVKFMFFSVYTATTLCFVGPPEYLSGEGREKMRPTPDSLITPPPWGGIFPQSVAFRGYEAAGFHAGAYSMNESGISDGERLAKIIQGCDAVGVRSCREFEGEYMDLFQKLINKPVVPVGLLPPPKVEEKITEETWIENFKWLDQQSPQSVIYVGFGSEYKLTKDEVYGIANGLELAQLPFIWALRKPTWAVDDSEALPEGFLKRTSGKGIVCLGWAPQLKILAHRSIGGSLFHSGWGSIIETLEHGHNLILLPFIIDQGLNARVMVDKGLGIEVERREDGSYSGDDIAYALKQAMLGDEAQKIKAQTRQAAAIFGDQKLHEEQYISGLVEFLRNAARHQ</sequence>
<evidence type="ECO:0000256" key="3">
    <source>
        <dbReference type="ARBA" id="ARBA00022676"/>
    </source>
</evidence>
<protein>
    <submittedName>
        <fullName evidence="5">Uncharacterized protein</fullName>
    </submittedName>
</protein>
<accession>A0A803LUD4</accession>
<evidence type="ECO:0000256" key="1">
    <source>
        <dbReference type="ARBA" id="ARBA00004721"/>
    </source>
</evidence>
<proteinExistence type="inferred from homology"/>
<dbReference type="EnsemblPlants" id="AUR62018828-RA">
    <property type="protein sequence ID" value="AUR62018828-RA:cds"/>
    <property type="gene ID" value="AUR62018828"/>
</dbReference>
<reference evidence="5" key="2">
    <citation type="submission" date="2021-03" db="UniProtKB">
        <authorList>
            <consortium name="EnsemblPlants"/>
        </authorList>
    </citation>
    <scope>IDENTIFICATION</scope>
</reference>
<dbReference type="InterPro" id="IPR050481">
    <property type="entry name" value="UDP-glycosyltransf_plant"/>
</dbReference>
<evidence type="ECO:0000313" key="5">
    <source>
        <dbReference type="EnsemblPlants" id="AUR62018828-RA:cds"/>
    </source>
</evidence>
<comment type="pathway">
    <text evidence="1">Secondary metabolite biosynthesis; terpenoid biosynthesis.</text>
</comment>
<dbReference type="FunFam" id="3.40.50.2000:FF:000037">
    <property type="entry name" value="Glycosyltransferase"/>
    <property type="match status" value="1"/>
</dbReference>
<evidence type="ECO:0000256" key="2">
    <source>
        <dbReference type="ARBA" id="ARBA00009995"/>
    </source>
</evidence>
<reference evidence="5" key="1">
    <citation type="journal article" date="2017" name="Nature">
        <title>The genome of Chenopodium quinoa.</title>
        <authorList>
            <person name="Jarvis D.E."/>
            <person name="Ho Y.S."/>
            <person name="Lightfoot D.J."/>
            <person name="Schmoeckel S.M."/>
            <person name="Li B."/>
            <person name="Borm T.J.A."/>
            <person name="Ohyanagi H."/>
            <person name="Mineta K."/>
            <person name="Michell C.T."/>
            <person name="Saber N."/>
            <person name="Kharbatia N.M."/>
            <person name="Rupper R.R."/>
            <person name="Sharp A.R."/>
            <person name="Dally N."/>
            <person name="Boughton B.A."/>
            <person name="Woo Y.H."/>
            <person name="Gao G."/>
            <person name="Schijlen E.G.W.M."/>
            <person name="Guo X."/>
            <person name="Momin A.A."/>
            <person name="Negrao S."/>
            <person name="Al-Babili S."/>
            <person name="Gehring C."/>
            <person name="Roessner U."/>
            <person name="Jung C."/>
            <person name="Murphy K."/>
            <person name="Arold S.T."/>
            <person name="Gojobori T."/>
            <person name="van der Linden C.G."/>
            <person name="van Loo E.N."/>
            <person name="Jellen E.N."/>
            <person name="Maughan P.J."/>
            <person name="Tester M."/>
        </authorList>
    </citation>
    <scope>NUCLEOTIDE SEQUENCE [LARGE SCALE GENOMIC DNA]</scope>
    <source>
        <strain evidence="5">cv. PI 614886</strain>
    </source>
</reference>